<evidence type="ECO:0000313" key="4">
    <source>
        <dbReference type="Proteomes" id="UP000614410"/>
    </source>
</evidence>
<evidence type="ECO:0000313" key="3">
    <source>
        <dbReference type="EMBL" id="MBJ7609347.1"/>
    </source>
</evidence>
<gene>
    <name evidence="3" type="ORF">JF887_07930</name>
</gene>
<dbReference type="GO" id="GO:0003938">
    <property type="term" value="F:IMP dehydrogenase activity"/>
    <property type="evidence" value="ECO:0007669"/>
    <property type="project" value="InterPro"/>
</dbReference>
<dbReference type="SUPFAM" id="SSF51412">
    <property type="entry name" value="Inosine monophosphate dehydrogenase (IMPDH)"/>
    <property type="match status" value="1"/>
</dbReference>
<protein>
    <submittedName>
        <fullName evidence="3">Guanosine monophosphate reductase</fullName>
    </submittedName>
</protein>
<dbReference type="SMART" id="SM01240">
    <property type="entry name" value="IMPDH"/>
    <property type="match status" value="1"/>
</dbReference>
<organism evidence="3 4">
    <name type="scientific">Candidatus Amunia macphersoniae</name>
    <dbReference type="NCBI Taxonomy" id="3127014"/>
    <lineage>
        <taxon>Bacteria</taxon>
        <taxon>Bacillati</taxon>
        <taxon>Candidatus Dormiibacterota</taxon>
        <taxon>Candidatus Dormibacteria</taxon>
        <taxon>Candidatus Aeolococcales</taxon>
        <taxon>Candidatus Aeolococcaceae</taxon>
        <taxon>Candidatus Amunia</taxon>
    </lineage>
</organism>
<dbReference type="InterPro" id="IPR001093">
    <property type="entry name" value="IMP_DH_GMPRt"/>
</dbReference>
<dbReference type="PANTHER" id="PTHR11911:SF111">
    <property type="entry name" value="INOSINE-5'-MONOPHOSPHATE DEHYDROGENASE"/>
    <property type="match status" value="1"/>
</dbReference>
<accession>A0A934KQJ4</accession>
<dbReference type="FunFam" id="3.20.20.70:FF:000424">
    <property type="entry name" value="Inosine-5'-monophosphate dehydrogenase 2"/>
    <property type="match status" value="1"/>
</dbReference>
<feature type="domain" description="IMP dehydrogenase/GMP reductase" evidence="2">
    <location>
        <begin position="21"/>
        <end position="336"/>
    </location>
</feature>
<dbReference type="GO" id="GO:0006183">
    <property type="term" value="P:GTP biosynthetic process"/>
    <property type="evidence" value="ECO:0007669"/>
    <property type="project" value="TreeGrafter"/>
</dbReference>
<dbReference type="AlphaFoldDB" id="A0A934KQJ4"/>
<dbReference type="EMBL" id="JAEKNN010000036">
    <property type="protein sequence ID" value="MBJ7609347.1"/>
    <property type="molecule type" value="Genomic_DNA"/>
</dbReference>
<dbReference type="Gene3D" id="3.20.20.70">
    <property type="entry name" value="Aldolase class I"/>
    <property type="match status" value="1"/>
</dbReference>
<comment type="similarity">
    <text evidence="1">Belongs to the IMPDH/GMPR family.</text>
</comment>
<name>A0A934KQJ4_9BACT</name>
<dbReference type="Proteomes" id="UP000614410">
    <property type="component" value="Unassembled WGS sequence"/>
</dbReference>
<evidence type="ECO:0000259" key="2">
    <source>
        <dbReference type="Pfam" id="PF00478"/>
    </source>
</evidence>
<sequence length="339" mass="36109">MTAAPLLRAHADPLGDLPVAFDYDHLSLVPRVSSSLTHRLDAAPTLQMGPLQMRLPLAAAPMPDVCGPEMCRALAAAGALGVLHRFQRVDEQVAEFTASHDAAPTTVGAAVGVTGDYRDRFAGLYGAGCRIVCLDTANGAHEQVGDAIRWIREQADDVFIIAGNVATAETFRWLEDRGADAIRVGIAGGSVCETRTETAVYAPTPHAVAEAAQVRRRALIIGDSGVRNPADMCKLLALGADLVMVGSALAGTREAPGRVIVVDGKKFKIMRGAASFSVQQQGGTEDPGYIEGTETLVQYKGGVDDVVRRYLGGLRSSMSYMDARTLEEYRENVSFIVLR</sequence>
<dbReference type="InterPro" id="IPR013785">
    <property type="entry name" value="Aldolase_TIM"/>
</dbReference>
<dbReference type="InterPro" id="IPR005990">
    <property type="entry name" value="IMP_DH"/>
</dbReference>
<dbReference type="Pfam" id="PF00478">
    <property type="entry name" value="IMPDH"/>
    <property type="match status" value="1"/>
</dbReference>
<evidence type="ECO:0000256" key="1">
    <source>
        <dbReference type="ARBA" id="ARBA00005502"/>
    </source>
</evidence>
<comment type="caution">
    <text evidence="3">The sequence shown here is derived from an EMBL/GenBank/DDBJ whole genome shotgun (WGS) entry which is preliminary data.</text>
</comment>
<dbReference type="CDD" id="cd00381">
    <property type="entry name" value="IMPDH"/>
    <property type="match status" value="1"/>
</dbReference>
<dbReference type="PANTHER" id="PTHR11911">
    <property type="entry name" value="INOSINE-5-MONOPHOSPHATE DEHYDROGENASE RELATED"/>
    <property type="match status" value="1"/>
</dbReference>
<reference evidence="3 4" key="1">
    <citation type="submission" date="2020-10" db="EMBL/GenBank/DDBJ databases">
        <title>Ca. Dormibacterota MAGs.</title>
        <authorList>
            <person name="Montgomery K."/>
        </authorList>
    </citation>
    <scope>NUCLEOTIDE SEQUENCE [LARGE SCALE GENOMIC DNA]</scope>
    <source>
        <strain evidence="3">Mitchell_Peninsula_5</strain>
    </source>
</reference>
<proteinExistence type="inferred from homology"/>